<accession>A0A7C4KZW1</accession>
<comment type="pathway">
    <text evidence="9">Amino-acid biosynthesis.</text>
</comment>
<dbReference type="GO" id="GO:0046872">
    <property type="term" value="F:metal ion binding"/>
    <property type="evidence" value="ECO:0007669"/>
    <property type="project" value="UniProtKB-KW"/>
</dbReference>
<keyword evidence="8" id="KW-0460">Magnesium</keyword>
<dbReference type="Pfam" id="PF22626">
    <property type="entry name" value="LysX_preATP_grasp"/>
    <property type="match status" value="1"/>
</dbReference>
<dbReference type="Gene3D" id="3.30.1490.20">
    <property type="entry name" value="ATP-grasp fold, A domain"/>
    <property type="match status" value="1"/>
</dbReference>
<dbReference type="AlphaFoldDB" id="A0A7C4KZW1"/>
<evidence type="ECO:0000256" key="10">
    <source>
        <dbReference type="PROSITE-ProRule" id="PRU00409"/>
    </source>
</evidence>
<dbReference type="SUPFAM" id="SSF56059">
    <property type="entry name" value="Glutathione synthetase ATP-binding domain-like"/>
    <property type="match status" value="1"/>
</dbReference>
<evidence type="ECO:0000256" key="8">
    <source>
        <dbReference type="ARBA" id="ARBA00022842"/>
    </source>
</evidence>
<comment type="cofactor">
    <cofactor evidence="1">
        <name>Mg(2+)</name>
        <dbReference type="ChEBI" id="CHEBI:18420"/>
    </cofactor>
</comment>
<dbReference type="Pfam" id="PF08443">
    <property type="entry name" value="RimK"/>
    <property type="match status" value="1"/>
</dbReference>
<dbReference type="InterPro" id="IPR004666">
    <property type="entry name" value="Rp_bS6_RimK/Lys_biosynth_LsyX"/>
</dbReference>
<feature type="domain" description="ATP-grasp" evidence="11">
    <location>
        <begin position="93"/>
        <end position="277"/>
    </location>
</feature>
<dbReference type="InterPro" id="IPR011870">
    <property type="entry name" value="LysX_arch"/>
</dbReference>
<dbReference type="PANTHER" id="PTHR21621">
    <property type="entry name" value="RIBOSOMAL PROTEIN S6 MODIFICATION PROTEIN"/>
    <property type="match status" value="1"/>
</dbReference>
<evidence type="ECO:0000256" key="1">
    <source>
        <dbReference type="ARBA" id="ARBA00001946"/>
    </source>
</evidence>
<name>A0A7C4KZW1_9CHLR</name>
<proteinExistence type="inferred from homology"/>
<gene>
    <name evidence="12" type="primary">lysX</name>
    <name evidence="12" type="ORF">ENT17_07970</name>
</gene>
<dbReference type="GO" id="GO:0009432">
    <property type="term" value="P:SOS response"/>
    <property type="evidence" value="ECO:0007669"/>
    <property type="project" value="TreeGrafter"/>
</dbReference>
<evidence type="ECO:0000256" key="4">
    <source>
        <dbReference type="ARBA" id="ARBA00022605"/>
    </source>
</evidence>
<evidence type="ECO:0000256" key="2">
    <source>
        <dbReference type="ARBA" id="ARBA00006239"/>
    </source>
</evidence>
<dbReference type="NCBIfam" id="TIGR00768">
    <property type="entry name" value="rimK_fam"/>
    <property type="match status" value="1"/>
</dbReference>
<dbReference type="GO" id="GO:0005524">
    <property type="term" value="F:ATP binding"/>
    <property type="evidence" value="ECO:0007669"/>
    <property type="project" value="UniProtKB-UniRule"/>
</dbReference>
<dbReference type="FunFam" id="3.30.1490.20:FF:000025">
    <property type="entry name" value="Alpha-aminoadipate--LysW ligase LysX protein"/>
    <property type="match status" value="1"/>
</dbReference>
<organism evidence="12">
    <name type="scientific">Bellilinea caldifistulae</name>
    <dbReference type="NCBI Taxonomy" id="360411"/>
    <lineage>
        <taxon>Bacteria</taxon>
        <taxon>Bacillati</taxon>
        <taxon>Chloroflexota</taxon>
        <taxon>Anaerolineae</taxon>
        <taxon>Anaerolineales</taxon>
        <taxon>Anaerolineaceae</taxon>
        <taxon>Bellilinea</taxon>
    </lineage>
</organism>
<keyword evidence="6 10" id="KW-0547">Nucleotide-binding</keyword>
<protein>
    <submittedName>
        <fullName evidence="12">Lysine biosynthesis protein LysX</fullName>
    </submittedName>
</protein>
<reference evidence="12" key="1">
    <citation type="journal article" date="2020" name="mSystems">
        <title>Genome- and Community-Level Interaction Insights into Carbon Utilization and Element Cycling Functions of Hydrothermarchaeota in Hydrothermal Sediment.</title>
        <authorList>
            <person name="Zhou Z."/>
            <person name="Liu Y."/>
            <person name="Xu W."/>
            <person name="Pan J."/>
            <person name="Luo Z.H."/>
            <person name="Li M."/>
        </authorList>
    </citation>
    <scope>NUCLEOTIDE SEQUENCE [LARGE SCALE GENOMIC DNA]</scope>
    <source>
        <strain evidence="12">SpSt-556</strain>
    </source>
</reference>
<dbReference type="InterPro" id="IPR013651">
    <property type="entry name" value="ATP-grasp_RimK-type"/>
</dbReference>
<comment type="caution">
    <text evidence="12">The sequence shown here is derived from an EMBL/GenBank/DDBJ whole genome shotgun (WGS) entry which is preliminary data.</text>
</comment>
<dbReference type="InterPro" id="IPR011761">
    <property type="entry name" value="ATP-grasp"/>
</dbReference>
<dbReference type="SUPFAM" id="SSF52440">
    <property type="entry name" value="PreATP-grasp domain"/>
    <property type="match status" value="1"/>
</dbReference>
<comment type="similarity">
    <text evidence="2">Belongs to the RimK family. LysX subfamily.</text>
</comment>
<dbReference type="PANTHER" id="PTHR21621:SF0">
    <property type="entry name" value="BETA-CITRYLGLUTAMATE SYNTHASE B-RELATED"/>
    <property type="match status" value="1"/>
</dbReference>
<keyword evidence="7 10" id="KW-0067">ATP-binding</keyword>
<dbReference type="GO" id="GO:0005737">
    <property type="term" value="C:cytoplasm"/>
    <property type="evidence" value="ECO:0007669"/>
    <property type="project" value="TreeGrafter"/>
</dbReference>
<evidence type="ECO:0000256" key="5">
    <source>
        <dbReference type="ARBA" id="ARBA00022723"/>
    </source>
</evidence>
<evidence type="ECO:0000256" key="3">
    <source>
        <dbReference type="ARBA" id="ARBA00022598"/>
    </source>
</evidence>
<keyword evidence="5" id="KW-0479">Metal-binding</keyword>
<dbReference type="InterPro" id="IPR013815">
    <property type="entry name" value="ATP_grasp_subdomain_1"/>
</dbReference>
<keyword evidence="4" id="KW-0028">Amino-acid biosynthesis</keyword>
<dbReference type="InterPro" id="IPR016185">
    <property type="entry name" value="PreATP-grasp_dom_sf"/>
</dbReference>
<sequence>MKIGVLLSRVRVEEKWILEALEKRGIPHERIDDREAVFDFAHPEAWLSYSAVLERSISFARGLYATQMLNAWGIPTVNMAHVAATCGDKLATSAALARAGIPQPRIQVAFTPESALQAIEELGYPVVLKPVVGSWGRLLAKINDRDAAEAILEHKETLGSYQHSIYYLQEYIQKPGRDIRAFVVGDQTVCAIYRTSSHWITNTARDGKGEVCAVTPELNALCVAAAQAVGGGVLAVDVLEDPQRGYLVNEINHTSEFHTLAPTTGVDVAGLIVEYAVAVAEGQIHPPFPAVSAPQAPLGVLHSTPLGIPLWRAAAQ</sequence>
<dbReference type="FunFam" id="3.30.470.20:FF:000058">
    <property type="entry name" value="Alpha-aminoadipate--LysW ligase LysX protein"/>
    <property type="match status" value="1"/>
</dbReference>
<dbReference type="InterPro" id="IPR054562">
    <property type="entry name" value="LysX/ArgX_preATP_grasp"/>
</dbReference>
<dbReference type="Gene3D" id="3.30.470.20">
    <property type="entry name" value="ATP-grasp fold, B domain"/>
    <property type="match status" value="1"/>
</dbReference>
<evidence type="ECO:0000313" key="12">
    <source>
        <dbReference type="EMBL" id="HGS87542.1"/>
    </source>
</evidence>
<dbReference type="PROSITE" id="PS50975">
    <property type="entry name" value="ATP_GRASP"/>
    <property type="match status" value="1"/>
</dbReference>
<dbReference type="EMBL" id="DSXR01000079">
    <property type="protein sequence ID" value="HGS87542.1"/>
    <property type="molecule type" value="Genomic_DNA"/>
</dbReference>
<keyword evidence="3" id="KW-0436">Ligase</keyword>
<dbReference type="Gene3D" id="3.40.50.20">
    <property type="match status" value="1"/>
</dbReference>
<evidence type="ECO:0000256" key="6">
    <source>
        <dbReference type="ARBA" id="ARBA00022741"/>
    </source>
</evidence>
<evidence type="ECO:0000256" key="9">
    <source>
        <dbReference type="ARBA" id="ARBA00029440"/>
    </source>
</evidence>
<evidence type="ECO:0000259" key="11">
    <source>
        <dbReference type="PROSITE" id="PS50975"/>
    </source>
</evidence>
<evidence type="ECO:0000256" key="7">
    <source>
        <dbReference type="ARBA" id="ARBA00022840"/>
    </source>
</evidence>
<dbReference type="GO" id="GO:0009085">
    <property type="term" value="P:lysine biosynthetic process"/>
    <property type="evidence" value="ECO:0007669"/>
    <property type="project" value="InterPro"/>
</dbReference>
<dbReference type="GO" id="GO:0018169">
    <property type="term" value="F:ribosomal S6-glutamic acid ligase activity"/>
    <property type="evidence" value="ECO:0007669"/>
    <property type="project" value="TreeGrafter"/>
</dbReference>
<dbReference type="NCBIfam" id="TIGR02144">
    <property type="entry name" value="LysX_arch"/>
    <property type="match status" value="1"/>
</dbReference>